<dbReference type="Gene3D" id="1.10.720.30">
    <property type="entry name" value="SAP domain"/>
    <property type="match status" value="1"/>
</dbReference>
<keyword evidence="5" id="KW-1185">Reference proteome</keyword>
<feature type="compositionally biased region" description="Basic and acidic residues" evidence="1">
    <location>
        <begin position="818"/>
        <end position="839"/>
    </location>
</feature>
<feature type="compositionally biased region" description="Basic and acidic residues" evidence="1">
    <location>
        <begin position="756"/>
        <end position="773"/>
    </location>
</feature>
<dbReference type="PANTHER" id="PTHR46023:SF6">
    <property type="entry name" value="LIPASE CLASS 3 FAMILY PROTEIN"/>
    <property type="match status" value="1"/>
</dbReference>
<feature type="chain" id="PRO_5038365851" evidence="2">
    <location>
        <begin position="27"/>
        <end position="872"/>
    </location>
</feature>
<evidence type="ECO:0000256" key="2">
    <source>
        <dbReference type="SAM" id="SignalP"/>
    </source>
</evidence>
<dbReference type="Pfam" id="PF01764">
    <property type="entry name" value="Lipase_3"/>
    <property type="match status" value="1"/>
</dbReference>
<dbReference type="SMART" id="SM00513">
    <property type="entry name" value="SAP"/>
    <property type="match status" value="1"/>
</dbReference>
<dbReference type="OrthoDB" id="438440at2759"/>
<dbReference type="Proteomes" id="UP001055439">
    <property type="component" value="Chromosome 9"/>
</dbReference>
<proteinExistence type="predicted"/>
<dbReference type="PANTHER" id="PTHR46023">
    <property type="entry name" value="LIPASE CLASS 3 PROTEIN-LIKE"/>
    <property type="match status" value="1"/>
</dbReference>
<organism evidence="4 5">
    <name type="scientific">Musa troglodytarum</name>
    <name type="common">fe'i banana</name>
    <dbReference type="NCBI Taxonomy" id="320322"/>
    <lineage>
        <taxon>Eukaryota</taxon>
        <taxon>Viridiplantae</taxon>
        <taxon>Streptophyta</taxon>
        <taxon>Embryophyta</taxon>
        <taxon>Tracheophyta</taxon>
        <taxon>Spermatophyta</taxon>
        <taxon>Magnoliopsida</taxon>
        <taxon>Liliopsida</taxon>
        <taxon>Zingiberales</taxon>
        <taxon>Musaceae</taxon>
        <taxon>Musa</taxon>
    </lineage>
</organism>
<dbReference type="Pfam" id="PF02037">
    <property type="entry name" value="SAP"/>
    <property type="match status" value="1"/>
</dbReference>
<dbReference type="PROSITE" id="PS50800">
    <property type="entry name" value="SAP"/>
    <property type="match status" value="1"/>
</dbReference>
<dbReference type="InterPro" id="IPR036361">
    <property type="entry name" value="SAP_dom_sf"/>
</dbReference>
<dbReference type="GO" id="GO:0006629">
    <property type="term" value="P:lipid metabolic process"/>
    <property type="evidence" value="ECO:0007669"/>
    <property type="project" value="InterPro"/>
</dbReference>
<feature type="region of interest" description="Disordered" evidence="1">
    <location>
        <begin position="582"/>
        <end position="611"/>
    </location>
</feature>
<feature type="compositionally biased region" description="Basic and acidic residues" evidence="1">
    <location>
        <begin position="711"/>
        <end position="723"/>
    </location>
</feature>
<feature type="region of interest" description="Disordered" evidence="1">
    <location>
        <begin position="818"/>
        <end position="872"/>
    </location>
</feature>
<gene>
    <name evidence="4" type="ORF">MUK42_13887</name>
</gene>
<evidence type="ECO:0000313" key="5">
    <source>
        <dbReference type="Proteomes" id="UP001055439"/>
    </source>
</evidence>
<dbReference type="InterPro" id="IPR002921">
    <property type="entry name" value="Fungal_lipase-type"/>
</dbReference>
<feature type="compositionally biased region" description="Basic and acidic residues" evidence="1">
    <location>
        <begin position="848"/>
        <end position="872"/>
    </location>
</feature>
<dbReference type="Gene3D" id="3.40.50.1820">
    <property type="entry name" value="alpha/beta hydrolase"/>
    <property type="match status" value="1"/>
</dbReference>
<keyword evidence="2" id="KW-0732">Signal</keyword>
<feature type="region of interest" description="Disordered" evidence="1">
    <location>
        <begin position="302"/>
        <end position="331"/>
    </location>
</feature>
<reference evidence="4" key="1">
    <citation type="submission" date="2022-05" db="EMBL/GenBank/DDBJ databases">
        <title>The Musa troglodytarum L. genome provides insights into the mechanism of non-climacteric behaviour and enrichment of carotenoids.</title>
        <authorList>
            <person name="Wang J."/>
        </authorList>
    </citation>
    <scope>NUCLEOTIDE SEQUENCE</scope>
    <source>
        <tissue evidence="4">Leaf</tissue>
    </source>
</reference>
<feature type="domain" description="SAP" evidence="3">
    <location>
        <begin position="541"/>
        <end position="575"/>
    </location>
</feature>
<dbReference type="InterPro" id="IPR029058">
    <property type="entry name" value="AB_hydrolase_fold"/>
</dbReference>
<sequence>MATATVATAAAMAVVLYFLLSRRIAATRTDGEEDHGGGGSVHKVERVAAGRRRIARRPAQPPATWREAVATLVETLRFTYSETLGKWPIGDLAFGIKYLMRRQIVGHSLGGGTAALLTYILRERKEFFSGTCVAFAPAACMTWELAESGKDFITTIVNGSDLVPTFSTASIDDLRSEVMASSWLNDLRDQIQRTRILNVIYRSASALGSHLPSISSARAKVAGAGALLQPVSSKTQVMVKHAQYVAQAVARSQSSFSSWTCMGARRRAVGTVTKEKEPILPPAPQRNSEKISVDYCDNEMVNEPQFDSSKDSDNEETEEEELIQQDQVGGASAVDQLTDADLWFQLEKEINEQSNSTVGDGQEEVVAAVKKIMDEENAVLQADKQQISAVAFETHQFYPPGRIMHMVVLQTTESDPTENVIMDEKNVGIYESPRYLYSKIRLSRTMINDHYMPMYKMMMELLIEKLAKDDDDDQRDTHMKRTIELMLLQQLRNYISLVGICELEAIFPMDLKSATACSSAVDYGCLESMASQYPVLNNRPIDQWKVTELKEELRRRKIPVRGLKEELVRKLFEAIRTEEMIKEQETGDQVQSDCPDPTLDGDGDQKQAENSAADHTNIVPDPIGQSHSDASAIDINCSDTIPDPVGKTDCDATITDIDINREIKVQNATTATSALDVTVLETQANTVLLEDSATESQTVITQCESRVMVSRTEEKHEEEKQEDSNVPDEDIKPSLSDLDNQSLGDDKDLQSLDDDKDLKSSGDDKEQAKHLVSLEDTYVKSSTNFNLSKEDNIDEGSPEKLNLDRCSSDELMEEDVLEGKQIDPNMKSEDVAEKSEVKQEPAVGARTNIKDGLLESIPDKKDTVDEDHRKQE</sequence>
<evidence type="ECO:0000313" key="4">
    <source>
        <dbReference type="EMBL" id="URE49037.1"/>
    </source>
</evidence>
<protein>
    <submittedName>
        <fullName evidence="4">Lipase 3 N-terminal region</fullName>
    </submittedName>
</protein>
<feature type="region of interest" description="Disordered" evidence="1">
    <location>
        <begin position="709"/>
        <end position="805"/>
    </location>
</feature>
<feature type="signal peptide" evidence="2">
    <location>
        <begin position="1"/>
        <end position="26"/>
    </location>
</feature>
<dbReference type="InterPro" id="IPR003034">
    <property type="entry name" value="SAP_dom"/>
</dbReference>
<evidence type="ECO:0000256" key="1">
    <source>
        <dbReference type="SAM" id="MobiDB-lite"/>
    </source>
</evidence>
<dbReference type="AlphaFoldDB" id="A0A9E7IHL2"/>
<dbReference type="SUPFAM" id="SSF68906">
    <property type="entry name" value="SAP domain"/>
    <property type="match status" value="1"/>
</dbReference>
<name>A0A9E7IHL2_9LILI</name>
<dbReference type="CDD" id="cd00741">
    <property type="entry name" value="Lipase"/>
    <property type="match status" value="1"/>
</dbReference>
<evidence type="ECO:0000259" key="3">
    <source>
        <dbReference type="PROSITE" id="PS50800"/>
    </source>
</evidence>
<dbReference type="SUPFAM" id="SSF53474">
    <property type="entry name" value="alpha/beta-Hydrolases"/>
    <property type="match status" value="1"/>
</dbReference>
<feature type="non-terminal residue" evidence="4">
    <location>
        <position position="872"/>
    </location>
</feature>
<feature type="compositionally biased region" description="Acidic residues" evidence="1">
    <location>
        <begin position="313"/>
        <end position="323"/>
    </location>
</feature>
<dbReference type="EMBL" id="CP097511">
    <property type="protein sequence ID" value="URE49037.1"/>
    <property type="molecule type" value="Genomic_DNA"/>
</dbReference>
<accession>A0A9E7IHL2</accession>